<evidence type="ECO:0000256" key="9">
    <source>
        <dbReference type="ARBA" id="ARBA00023144"/>
    </source>
</evidence>
<evidence type="ECO:0000256" key="11">
    <source>
        <dbReference type="NCBIfam" id="TIGR00131"/>
    </source>
</evidence>
<feature type="domain" description="GHMP kinase C-terminal" evidence="13">
    <location>
        <begin position="287"/>
        <end position="364"/>
    </location>
</feature>
<dbReference type="GO" id="GO:0046872">
    <property type="term" value="F:metal ion binding"/>
    <property type="evidence" value="ECO:0007669"/>
    <property type="project" value="UniProtKB-KW"/>
</dbReference>
<keyword evidence="8" id="KW-0460">Magnesium</keyword>
<dbReference type="InterPro" id="IPR006206">
    <property type="entry name" value="Mevalonate/galactokinase"/>
</dbReference>
<dbReference type="FunFam" id="3.30.70.890:FF:000001">
    <property type="entry name" value="Galactokinase"/>
    <property type="match status" value="1"/>
</dbReference>
<dbReference type="PIRSF" id="PIRSF000530">
    <property type="entry name" value="Galactokinase"/>
    <property type="match status" value="1"/>
</dbReference>
<dbReference type="STRING" id="150121.SAMN06296010_2496"/>
<dbReference type="Proteomes" id="UP000193244">
    <property type="component" value="Unassembled WGS sequence"/>
</dbReference>
<dbReference type="InterPro" id="IPR013750">
    <property type="entry name" value="GHMP_kinase_C_dom"/>
</dbReference>
<evidence type="ECO:0000256" key="6">
    <source>
        <dbReference type="ARBA" id="ARBA00022777"/>
    </source>
</evidence>
<organism evidence="15 16">
    <name type="scientific">Agreia pratensis</name>
    <dbReference type="NCBI Taxonomy" id="150121"/>
    <lineage>
        <taxon>Bacteria</taxon>
        <taxon>Bacillati</taxon>
        <taxon>Actinomycetota</taxon>
        <taxon>Actinomycetes</taxon>
        <taxon>Micrococcales</taxon>
        <taxon>Microbacteriaceae</taxon>
        <taxon>Agreia</taxon>
    </lineage>
</organism>
<dbReference type="PANTHER" id="PTHR10457:SF7">
    <property type="entry name" value="GALACTOKINASE-RELATED"/>
    <property type="match status" value="1"/>
</dbReference>
<evidence type="ECO:0000256" key="3">
    <source>
        <dbReference type="ARBA" id="ARBA00022679"/>
    </source>
</evidence>
<feature type="domain" description="GHMP kinase N-terminal" evidence="12">
    <location>
        <begin position="108"/>
        <end position="185"/>
    </location>
</feature>
<dbReference type="PANTHER" id="PTHR10457">
    <property type="entry name" value="MEVALONATE KINASE/GALACTOKINASE"/>
    <property type="match status" value="1"/>
</dbReference>
<dbReference type="Gene3D" id="3.30.230.10">
    <property type="match status" value="1"/>
</dbReference>
<dbReference type="PROSITE" id="PS00627">
    <property type="entry name" value="GHMP_KINASES_ATP"/>
    <property type="match status" value="1"/>
</dbReference>
<dbReference type="Pfam" id="PF00288">
    <property type="entry name" value="GHMP_kinases_N"/>
    <property type="match status" value="1"/>
</dbReference>
<dbReference type="InterPro" id="IPR000705">
    <property type="entry name" value="Galactokinase"/>
</dbReference>
<keyword evidence="7" id="KW-0067">ATP-binding</keyword>
<dbReference type="InterPro" id="IPR014721">
    <property type="entry name" value="Ribsml_uS5_D2-typ_fold_subgr"/>
</dbReference>
<dbReference type="InterPro" id="IPR006204">
    <property type="entry name" value="GHMP_kinase_N_dom"/>
</dbReference>
<dbReference type="SUPFAM" id="SSF54211">
    <property type="entry name" value="Ribosomal protein S5 domain 2-like"/>
    <property type="match status" value="1"/>
</dbReference>
<dbReference type="Gene3D" id="3.30.70.890">
    <property type="entry name" value="GHMP kinase, C-terminal domain"/>
    <property type="match status" value="1"/>
</dbReference>
<keyword evidence="3" id="KW-0808">Transferase</keyword>
<keyword evidence="4" id="KW-0479">Metal-binding</keyword>
<evidence type="ECO:0000256" key="1">
    <source>
        <dbReference type="ARBA" id="ARBA00006566"/>
    </source>
</evidence>
<protein>
    <recommendedName>
        <fullName evidence="11">Galactokinase</fullName>
        <ecNumber evidence="11">2.7.1.6</ecNumber>
    </recommendedName>
</protein>
<dbReference type="InterPro" id="IPR036554">
    <property type="entry name" value="GHMP_kinase_C_sf"/>
</dbReference>
<dbReference type="InterPro" id="IPR019539">
    <property type="entry name" value="GalKase_N"/>
</dbReference>
<keyword evidence="9" id="KW-0299">Galactose metabolism</keyword>
<feature type="domain" description="Galactokinase N-terminal" evidence="14">
    <location>
        <begin position="13"/>
        <end position="60"/>
    </location>
</feature>
<dbReference type="InterPro" id="IPR020568">
    <property type="entry name" value="Ribosomal_Su5_D2-typ_SF"/>
</dbReference>
<dbReference type="PRINTS" id="PR00473">
    <property type="entry name" value="GALCTOKINASE"/>
</dbReference>
<evidence type="ECO:0000256" key="7">
    <source>
        <dbReference type="ARBA" id="ARBA00022840"/>
    </source>
</evidence>
<dbReference type="GO" id="GO:0006012">
    <property type="term" value="P:galactose metabolic process"/>
    <property type="evidence" value="ECO:0007669"/>
    <property type="project" value="UniProtKB-UniRule"/>
</dbReference>
<dbReference type="GO" id="GO:0004335">
    <property type="term" value="F:galactokinase activity"/>
    <property type="evidence" value="ECO:0007669"/>
    <property type="project" value="UniProtKB-UniRule"/>
</dbReference>
<evidence type="ECO:0000256" key="2">
    <source>
        <dbReference type="ARBA" id="ARBA00022490"/>
    </source>
</evidence>
<comment type="similarity">
    <text evidence="1">Belongs to the GHMP kinase family. GalK subfamily.</text>
</comment>
<evidence type="ECO:0000256" key="4">
    <source>
        <dbReference type="ARBA" id="ARBA00022723"/>
    </source>
</evidence>
<keyword evidence="5" id="KW-0547">Nucleotide-binding</keyword>
<evidence type="ECO:0000256" key="8">
    <source>
        <dbReference type="ARBA" id="ARBA00022842"/>
    </source>
</evidence>
<dbReference type="InterPro" id="IPR019741">
    <property type="entry name" value="Galactokinase_CS"/>
</dbReference>
<accession>A0A1X7KHN3</accession>
<dbReference type="RefSeq" id="WP_085486480.1">
    <property type="nucleotide sequence ID" value="NZ_FXAY01000004.1"/>
</dbReference>
<dbReference type="AlphaFoldDB" id="A0A1X7KHN3"/>
<dbReference type="EMBL" id="FXAY01000004">
    <property type="protein sequence ID" value="SMG40514.1"/>
    <property type="molecule type" value="Genomic_DNA"/>
</dbReference>
<reference evidence="16" key="1">
    <citation type="submission" date="2017-04" db="EMBL/GenBank/DDBJ databases">
        <authorList>
            <person name="Varghese N."/>
            <person name="Submissions S."/>
        </authorList>
    </citation>
    <scope>NUCLEOTIDE SEQUENCE [LARGE SCALE GENOMIC DNA]</scope>
    <source>
        <strain evidence="16">VKM Ac-2510</strain>
    </source>
</reference>
<sequence length="388" mass="40954">MTHDDIATQAAADFQAQFGRPADGVWSAPGRVNLIGEHTDYNEGFVLPFAIDRRTWAAVGLRDDNTARVTSTFSDDEAEVELATVGPDSLDGWSAYPLGIAWALGQNGVDLAEQRGFDAHISSDVPVGAGLSSSAAIEGAIVLALDERWQLGLDRPTLARVGQLAENEAVGAPTGIMDQSASLLGRRDSAVFLDCRSLRSEIVDLGFADAGLAIVIIDTKVSHSHATGGYAARRASCEAGAAALGVESLRDVGVADLDRAREVMDDETFRRVRHVVTENARVLATVRALRESGPLAIGEILDASHVSMRDDFEISVPQLDLAVVEAREAGAIGARMTGGGFGGAAIALTPIELVDQVTVRVSDAFERAGFTAPEIFTVTPSDGAKREF</sequence>
<dbReference type="FunFam" id="3.30.230.10:FF:000017">
    <property type="entry name" value="Galactokinase"/>
    <property type="match status" value="1"/>
</dbReference>
<dbReference type="PRINTS" id="PR00959">
    <property type="entry name" value="MEVGALKINASE"/>
</dbReference>
<gene>
    <name evidence="15" type="ORF">SAMN06296010_2496</name>
</gene>
<evidence type="ECO:0000313" key="16">
    <source>
        <dbReference type="Proteomes" id="UP000193244"/>
    </source>
</evidence>
<dbReference type="NCBIfam" id="TIGR00131">
    <property type="entry name" value="gal_kin"/>
    <property type="match status" value="1"/>
</dbReference>
<evidence type="ECO:0000256" key="5">
    <source>
        <dbReference type="ARBA" id="ARBA00022741"/>
    </source>
</evidence>
<dbReference type="InterPro" id="IPR006203">
    <property type="entry name" value="GHMP_knse_ATP-bd_CS"/>
</dbReference>
<dbReference type="OrthoDB" id="250531at2"/>
<dbReference type="EC" id="2.7.1.6" evidence="11"/>
<evidence type="ECO:0000259" key="12">
    <source>
        <dbReference type="Pfam" id="PF00288"/>
    </source>
</evidence>
<dbReference type="SUPFAM" id="SSF55060">
    <property type="entry name" value="GHMP Kinase, C-terminal domain"/>
    <property type="match status" value="1"/>
</dbReference>
<dbReference type="Pfam" id="PF10509">
    <property type="entry name" value="GalKase_gal_bdg"/>
    <property type="match status" value="1"/>
</dbReference>
<dbReference type="GO" id="GO:0005829">
    <property type="term" value="C:cytosol"/>
    <property type="evidence" value="ECO:0007669"/>
    <property type="project" value="TreeGrafter"/>
</dbReference>
<dbReference type="Pfam" id="PF08544">
    <property type="entry name" value="GHMP_kinases_C"/>
    <property type="match status" value="1"/>
</dbReference>
<keyword evidence="2" id="KW-0963">Cytoplasm</keyword>
<evidence type="ECO:0000259" key="14">
    <source>
        <dbReference type="Pfam" id="PF10509"/>
    </source>
</evidence>
<keyword evidence="10" id="KW-0119">Carbohydrate metabolism</keyword>
<proteinExistence type="inferred from homology"/>
<evidence type="ECO:0000259" key="13">
    <source>
        <dbReference type="Pfam" id="PF08544"/>
    </source>
</evidence>
<dbReference type="GO" id="GO:0005524">
    <property type="term" value="F:ATP binding"/>
    <property type="evidence" value="ECO:0007669"/>
    <property type="project" value="UniProtKB-UniRule"/>
</dbReference>
<name>A0A1X7KHN3_9MICO</name>
<keyword evidence="16" id="KW-1185">Reference proteome</keyword>
<keyword evidence="6 15" id="KW-0418">Kinase</keyword>
<evidence type="ECO:0000313" key="15">
    <source>
        <dbReference type="EMBL" id="SMG40514.1"/>
    </source>
</evidence>
<evidence type="ECO:0000256" key="10">
    <source>
        <dbReference type="ARBA" id="ARBA00023277"/>
    </source>
</evidence>
<dbReference type="PROSITE" id="PS00106">
    <property type="entry name" value="GALACTOKINASE"/>
    <property type="match status" value="1"/>
</dbReference>